<proteinExistence type="predicted"/>
<dbReference type="InterPro" id="IPR001375">
    <property type="entry name" value="Peptidase_S9_cat"/>
</dbReference>
<name>A0A7C3UP68_UNCW3</name>
<reference evidence="2" key="1">
    <citation type="journal article" date="2020" name="mSystems">
        <title>Genome- and Community-Level Interaction Insights into Carbon Utilization and Element Cycling Functions of Hydrothermarchaeota in Hydrothermal Sediment.</title>
        <authorList>
            <person name="Zhou Z."/>
            <person name="Liu Y."/>
            <person name="Xu W."/>
            <person name="Pan J."/>
            <person name="Luo Z.H."/>
            <person name="Li M."/>
        </authorList>
    </citation>
    <scope>NUCLEOTIDE SEQUENCE [LARGE SCALE GENOMIC DNA]</scope>
    <source>
        <strain evidence="2">SpSt-906</strain>
    </source>
</reference>
<accession>A0A7C3UP68</accession>
<dbReference type="SUPFAM" id="SSF53474">
    <property type="entry name" value="alpha/beta-Hydrolases"/>
    <property type="match status" value="1"/>
</dbReference>
<evidence type="ECO:0000259" key="1">
    <source>
        <dbReference type="Pfam" id="PF00326"/>
    </source>
</evidence>
<comment type="caution">
    <text evidence="2">The sequence shown here is derived from an EMBL/GenBank/DDBJ whole genome shotgun (WGS) entry which is preliminary data.</text>
</comment>
<dbReference type="GO" id="GO:0008236">
    <property type="term" value="F:serine-type peptidase activity"/>
    <property type="evidence" value="ECO:0007669"/>
    <property type="project" value="InterPro"/>
</dbReference>
<dbReference type="AlphaFoldDB" id="A0A7C3UP68"/>
<dbReference type="Pfam" id="PF00326">
    <property type="entry name" value="Peptidase_S9"/>
    <property type="match status" value="1"/>
</dbReference>
<feature type="domain" description="Peptidase S9 prolyl oligopeptidase catalytic" evidence="1">
    <location>
        <begin position="32"/>
        <end position="96"/>
    </location>
</feature>
<protein>
    <recommendedName>
        <fullName evidence="1">Peptidase S9 prolyl oligopeptidase catalytic domain-containing protein</fullName>
    </recommendedName>
</protein>
<sequence length="157" mass="18313">MKEIKRVGDSLGWILATCHKSKKRRDFWQNDQDIIKTYQKLVGNYPVDSSRIFLYGFSAMGVQALLELFLHPERFRGVIAVCAHSQALSFARWEKLKGKLVYLVSREKDWNLAENHYLHQIFREKGVLDTLVITPGEHSIGDLKELLKASIWLERNR</sequence>
<organism evidence="2">
    <name type="scientific">candidate division WOR-3 bacterium</name>
    <dbReference type="NCBI Taxonomy" id="2052148"/>
    <lineage>
        <taxon>Bacteria</taxon>
        <taxon>Bacteria division WOR-3</taxon>
    </lineage>
</organism>
<gene>
    <name evidence="2" type="ORF">ENX07_03210</name>
</gene>
<dbReference type="InterPro" id="IPR029058">
    <property type="entry name" value="AB_hydrolase_fold"/>
</dbReference>
<dbReference type="EMBL" id="DTMQ01000018">
    <property type="protein sequence ID" value="HGE99063.1"/>
    <property type="molecule type" value="Genomic_DNA"/>
</dbReference>
<dbReference type="Gene3D" id="3.40.50.1820">
    <property type="entry name" value="alpha/beta hydrolase"/>
    <property type="match status" value="1"/>
</dbReference>
<dbReference type="GO" id="GO:0006508">
    <property type="term" value="P:proteolysis"/>
    <property type="evidence" value="ECO:0007669"/>
    <property type="project" value="InterPro"/>
</dbReference>
<evidence type="ECO:0000313" key="2">
    <source>
        <dbReference type="EMBL" id="HGE99063.1"/>
    </source>
</evidence>